<evidence type="ECO:0000313" key="9">
    <source>
        <dbReference type="WBParaSite" id="MhA1_Contig1104.frz3.gene11"/>
    </source>
</evidence>
<dbReference type="InterPro" id="IPR001452">
    <property type="entry name" value="SH3_domain"/>
</dbReference>
<dbReference type="InterPro" id="IPR036028">
    <property type="entry name" value="SH3-like_dom_sf"/>
</dbReference>
<keyword evidence="3 5" id="KW-0808">Transferase</keyword>
<reference evidence="9" key="1">
    <citation type="submission" date="2016-11" db="UniProtKB">
        <authorList>
            <consortium name="WormBaseParasite"/>
        </authorList>
    </citation>
    <scope>IDENTIFICATION</scope>
</reference>
<evidence type="ECO:0000259" key="6">
    <source>
        <dbReference type="PROSITE" id="PS50002"/>
    </source>
</evidence>
<dbReference type="WBParaSite" id="MhA1_Contig1104.frz3.gene11">
    <property type="protein sequence ID" value="MhA1_Contig1104.frz3.gene11"/>
    <property type="gene ID" value="MhA1_Contig1104.frz3.gene11"/>
</dbReference>
<proteinExistence type="inferred from homology"/>
<protein>
    <submittedName>
        <fullName evidence="9">SH3 domain-containing protein</fullName>
    </submittedName>
</protein>
<evidence type="ECO:0000259" key="7">
    <source>
        <dbReference type="PROSITE" id="PS51659"/>
    </source>
</evidence>
<accession>A0A1I8AZ75</accession>
<feature type="domain" description="SH3" evidence="6">
    <location>
        <begin position="275"/>
        <end position="341"/>
    </location>
</feature>
<dbReference type="Gene3D" id="3.40.50.11350">
    <property type="match status" value="1"/>
</dbReference>
<feature type="domain" description="GT23" evidence="7">
    <location>
        <begin position="93"/>
        <end position="259"/>
    </location>
</feature>
<organism evidence="8 9">
    <name type="scientific">Meloidogyne hapla</name>
    <name type="common">Root-knot nematode worm</name>
    <dbReference type="NCBI Taxonomy" id="6305"/>
    <lineage>
        <taxon>Eukaryota</taxon>
        <taxon>Metazoa</taxon>
        <taxon>Ecdysozoa</taxon>
        <taxon>Nematoda</taxon>
        <taxon>Chromadorea</taxon>
        <taxon>Rhabditida</taxon>
        <taxon>Tylenchina</taxon>
        <taxon>Tylenchomorpha</taxon>
        <taxon>Tylenchoidea</taxon>
        <taxon>Meloidogynidae</taxon>
        <taxon>Meloidogyninae</taxon>
        <taxon>Meloidogyne</taxon>
    </lineage>
</organism>
<dbReference type="Proteomes" id="UP000095281">
    <property type="component" value="Unplaced"/>
</dbReference>
<dbReference type="Pfam" id="PF19745">
    <property type="entry name" value="FUT8_N_cat"/>
    <property type="match status" value="1"/>
</dbReference>
<keyword evidence="2 5" id="KW-0328">Glycosyltransferase</keyword>
<keyword evidence="8" id="KW-1185">Reference proteome</keyword>
<sequence>MTLIQKQAYLLKLFESDAVKMTKNYEEKQKIEKHVESEVKPFLPIPTYSDPLQADRIVFLHTRIEMLSLLKRELPHAPEVAPTEIKNFLLENHSNPPVWFLGQLIKYAWKENENTTNETNKIVSRVPFECGPVVGIHVRLTDKSRETKLNQLDEYMKWVEFWFNVMGEPQDFDQIETLISNCTNRRKLFIATDEPRHVLKEANDKWGNKYEIYHGKQDGKYGNNQDDPNRISKEALIELLAEINILAKCQFVVCAFSSNHPLFMLKLFVFKLLSSLDNEMEATAEYRPTSEYPLTPEEIYAAKGDIIEVKSPIQNGFIRGKNLMTNIEGRFPMYLLKEHFKFENFSAFVNIQ</sequence>
<evidence type="ECO:0000256" key="3">
    <source>
        <dbReference type="ARBA" id="ARBA00022679"/>
    </source>
</evidence>
<dbReference type="PANTHER" id="PTHR13132">
    <property type="entry name" value="ALPHA- 1,6 -FUCOSYLTRANSFERASE"/>
    <property type="match status" value="1"/>
</dbReference>
<evidence type="ECO:0000256" key="4">
    <source>
        <dbReference type="PROSITE-ProRule" id="PRU00192"/>
    </source>
</evidence>
<evidence type="ECO:0000256" key="5">
    <source>
        <dbReference type="PROSITE-ProRule" id="PRU00992"/>
    </source>
</evidence>
<dbReference type="AlphaFoldDB" id="A0A1I8AZ75"/>
<evidence type="ECO:0000256" key="1">
    <source>
        <dbReference type="ARBA" id="ARBA00022443"/>
    </source>
</evidence>
<name>A0A1I8AZ75_MELHA</name>
<dbReference type="InterPro" id="IPR027350">
    <property type="entry name" value="GT23_dom"/>
</dbReference>
<evidence type="ECO:0000256" key="2">
    <source>
        <dbReference type="ARBA" id="ARBA00022676"/>
    </source>
</evidence>
<dbReference type="GO" id="GO:0006487">
    <property type="term" value="P:protein N-linked glycosylation"/>
    <property type="evidence" value="ECO:0007669"/>
    <property type="project" value="TreeGrafter"/>
</dbReference>
<comment type="caution">
    <text evidence="5">Lacks conserved residue(s) required for the propagation of feature annotation.</text>
</comment>
<dbReference type="SUPFAM" id="SSF50044">
    <property type="entry name" value="SH3-domain"/>
    <property type="match status" value="1"/>
</dbReference>
<dbReference type="PROSITE" id="PS50002">
    <property type="entry name" value="SH3"/>
    <property type="match status" value="1"/>
</dbReference>
<dbReference type="GO" id="GO:0046921">
    <property type="term" value="F:alpha-(1-&gt;6)-fucosyltransferase activity"/>
    <property type="evidence" value="ECO:0007669"/>
    <property type="project" value="TreeGrafter"/>
</dbReference>
<keyword evidence="1 4" id="KW-0728">SH3 domain</keyword>
<dbReference type="PROSITE" id="PS51659">
    <property type="entry name" value="GT23"/>
    <property type="match status" value="1"/>
</dbReference>
<evidence type="ECO:0000313" key="8">
    <source>
        <dbReference type="Proteomes" id="UP000095281"/>
    </source>
</evidence>
<comment type="similarity">
    <text evidence="5">Belongs to the glycosyltransferase 23 family.</text>
</comment>
<dbReference type="Gene3D" id="2.30.30.40">
    <property type="entry name" value="SH3 Domains"/>
    <property type="match status" value="1"/>
</dbReference>
<dbReference type="PANTHER" id="PTHR13132:SF29">
    <property type="entry name" value="ALPHA-(1,6)-FUCOSYLTRANSFERASE"/>
    <property type="match status" value="1"/>
</dbReference>
<dbReference type="InterPro" id="IPR045573">
    <property type="entry name" value="Fut8_N_cat"/>
</dbReference>